<evidence type="ECO:0000313" key="3">
    <source>
        <dbReference type="Proteomes" id="UP000030764"/>
    </source>
</evidence>
<organism evidence="1 3">
    <name type="scientific">Trichuris suis</name>
    <name type="common">pig whipworm</name>
    <dbReference type="NCBI Taxonomy" id="68888"/>
    <lineage>
        <taxon>Eukaryota</taxon>
        <taxon>Metazoa</taxon>
        <taxon>Ecdysozoa</taxon>
        <taxon>Nematoda</taxon>
        <taxon>Enoplea</taxon>
        <taxon>Dorylaimia</taxon>
        <taxon>Trichinellida</taxon>
        <taxon>Trichuridae</taxon>
        <taxon>Trichuris</taxon>
    </lineage>
</organism>
<proteinExistence type="predicted"/>
<dbReference type="EMBL" id="KL367525">
    <property type="protein sequence ID" value="KFD66432.1"/>
    <property type="molecule type" value="Genomic_DNA"/>
</dbReference>
<reference evidence="1 3" key="1">
    <citation type="journal article" date="2014" name="Nat. Genet.">
        <title>Genome and transcriptome of the porcine whipworm Trichuris suis.</title>
        <authorList>
            <person name="Jex A.R."/>
            <person name="Nejsum P."/>
            <person name="Schwarz E.M."/>
            <person name="Hu L."/>
            <person name="Young N.D."/>
            <person name="Hall R.S."/>
            <person name="Korhonen P.K."/>
            <person name="Liao S."/>
            <person name="Thamsborg S."/>
            <person name="Xia J."/>
            <person name="Xu P."/>
            <person name="Wang S."/>
            <person name="Scheerlinck J.P."/>
            <person name="Hofmann A."/>
            <person name="Sternberg P.W."/>
            <person name="Wang J."/>
            <person name="Gasser R.B."/>
        </authorList>
    </citation>
    <scope>NUCLEOTIDE SEQUENCE [LARGE SCALE GENOMIC DNA]</scope>
    <source>
        <strain evidence="2">DCEP-RM93F</strain>
        <strain evidence="1">DCEP-RM93M</strain>
    </source>
</reference>
<evidence type="ECO:0000313" key="1">
    <source>
        <dbReference type="EMBL" id="KFD53339.1"/>
    </source>
</evidence>
<dbReference type="AlphaFoldDB" id="A0A085M7Z3"/>
<keyword evidence="3" id="KW-1185">Reference proteome</keyword>
<name>A0A085M7Z3_9BILA</name>
<dbReference type="Proteomes" id="UP000030764">
    <property type="component" value="Unassembled WGS sequence"/>
</dbReference>
<gene>
    <name evidence="1" type="ORF">M513_05820</name>
    <name evidence="2" type="ORF">M514_05820</name>
</gene>
<dbReference type="Proteomes" id="UP000030758">
    <property type="component" value="Unassembled WGS sequence"/>
</dbReference>
<protein>
    <submittedName>
        <fullName evidence="1">Uncharacterized protein</fullName>
    </submittedName>
</protein>
<accession>A0A085M7Z3</accession>
<evidence type="ECO:0000313" key="2">
    <source>
        <dbReference type="EMBL" id="KFD66432.1"/>
    </source>
</evidence>
<sequence length="59" mass="6743">MLEDVIFSRVKKHGTNRIVEYLSSMDADLSGDSSLQQRRMVEATKNVNLSRNDCNQELV</sequence>
<dbReference type="EMBL" id="KL363218">
    <property type="protein sequence ID" value="KFD53339.1"/>
    <property type="molecule type" value="Genomic_DNA"/>
</dbReference>